<dbReference type="GO" id="GO:0046872">
    <property type="term" value="F:metal ion binding"/>
    <property type="evidence" value="ECO:0007669"/>
    <property type="project" value="UniProtKB-UniRule"/>
</dbReference>
<dbReference type="SUPFAM" id="SSF53187">
    <property type="entry name" value="Zn-dependent exopeptidases"/>
    <property type="match status" value="1"/>
</dbReference>
<keyword evidence="5" id="KW-0378">Hydrolase</keyword>
<keyword evidence="4 8" id="KW-0479">Metal-binding</keyword>
<keyword evidence="10" id="KW-1185">Reference proteome</keyword>
<reference evidence="9 10" key="2">
    <citation type="submission" date="2017-10" db="EMBL/GenBank/DDBJ databases">
        <authorList>
            <person name="Banno H."/>
            <person name="Chua N.-H."/>
        </authorList>
    </citation>
    <scope>NUCLEOTIDE SEQUENCE [LARGE SCALE GENOMIC DNA]</scope>
    <source>
        <strain evidence="9 10">JK623</strain>
    </source>
</reference>
<evidence type="ECO:0000256" key="2">
    <source>
        <dbReference type="ARBA" id="ARBA00022438"/>
    </source>
</evidence>
<dbReference type="Pfam" id="PF05343">
    <property type="entry name" value="Peptidase_M42"/>
    <property type="match status" value="1"/>
</dbReference>
<dbReference type="PIRSF" id="PIRSF001123">
    <property type="entry name" value="PepA_GA"/>
    <property type="match status" value="1"/>
</dbReference>
<feature type="binding site" evidence="8">
    <location>
        <position position="241"/>
    </location>
    <ligand>
        <name>Zn(2+)</name>
        <dbReference type="ChEBI" id="CHEBI:29105"/>
        <label>1</label>
    </ligand>
</feature>
<name>A0A2G3E1U1_9FIRM</name>
<evidence type="ECO:0000256" key="6">
    <source>
        <dbReference type="PIRNR" id="PIRNR001123"/>
    </source>
</evidence>
<feature type="binding site" evidence="8">
    <location>
        <position position="221"/>
    </location>
    <ligand>
        <name>Zn(2+)</name>
        <dbReference type="ChEBI" id="CHEBI:29105"/>
        <label>2</label>
    </ligand>
</feature>
<dbReference type="Gene3D" id="3.40.630.10">
    <property type="entry name" value="Zn peptidases"/>
    <property type="match status" value="1"/>
</dbReference>
<dbReference type="AlphaFoldDB" id="A0A2G3E1U1"/>
<evidence type="ECO:0000256" key="1">
    <source>
        <dbReference type="ARBA" id="ARBA00006272"/>
    </source>
</evidence>
<gene>
    <name evidence="9" type="ORF">CSX02_09470</name>
</gene>
<evidence type="ECO:0000256" key="7">
    <source>
        <dbReference type="PIRSR" id="PIRSR001123-1"/>
    </source>
</evidence>
<organism evidence="9 10">
    <name type="scientific">Agathobacter ruminis</name>
    <dbReference type="NCBI Taxonomy" id="1712665"/>
    <lineage>
        <taxon>Bacteria</taxon>
        <taxon>Bacillati</taxon>
        <taxon>Bacillota</taxon>
        <taxon>Clostridia</taxon>
        <taxon>Lachnospirales</taxon>
        <taxon>Lachnospiraceae</taxon>
        <taxon>Agathobacter</taxon>
    </lineage>
</organism>
<evidence type="ECO:0000256" key="5">
    <source>
        <dbReference type="ARBA" id="ARBA00022801"/>
    </source>
</evidence>
<dbReference type="InterPro" id="IPR023367">
    <property type="entry name" value="Peptidase_M42_dom2"/>
</dbReference>
<evidence type="ECO:0000313" key="9">
    <source>
        <dbReference type="EMBL" id="PHU37224.1"/>
    </source>
</evidence>
<keyword evidence="2" id="KW-0031">Aminopeptidase</keyword>
<feature type="binding site" evidence="8">
    <location>
        <position position="69"/>
    </location>
    <ligand>
        <name>Zn(2+)</name>
        <dbReference type="ChEBI" id="CHEBI:29105"/>
        <label>1</label>
    </ligand>
</feature>
<evidence type="ECO:0000313" key="10">
    <source>
        <dbReference type="Proteomes" id="UP000224563"/>
    </source>
</evidence>
<dbReference type="EMBL" id="PDYG01000074">
    <property type="protein sequence ID" value="PHU37224.1"/>
    <property type="molecule type" value="Genomic_DNA"/>
</dbReference>
<feature type="active site" description="Proton acceptor" evidence="7">
    <location>
        <position position="220"/>
    </location>
</feature>
<dbReference type="CDD" id="cd05657">
    <property type="entry name" value="M42_glucanase_like"/>
    <property type="match status" value="1"/>
</dbReference>
<comment type="cofactor">
    <cofactor evidence="8">
        <name>a divalent metal cation</name>
        <dbReference type="ChEBI" id="CHEBI:60240"/>
    </cofactor>
    <text evidence="8">Binds 2 divalent metal cations per subunit.</text>
</comment>
<evidence type="ECO:0000256" key="4">
    <source>
        <dbReference type="ARBA" id="ARBA00022723"/>
    </source>
</evidence>
<evidence type="ECO:0000256" key="3">
    <source>
        <dbReference type="ARBA" id="ARBA00022670"/>
    </source>
</evidence>
<dbReference type="InterPro" id="IPR008007">
    <property type="entry name" value="Peptidase_M42"/>
</dbReference>
<dbReference type="InterPro" id="IPR051464">
    <property type="entry name" value="Peptidase_M42_aminopept"/>
</dbReference>
<evidence type="ECO:0000256" key="8">
    <source>
        <dbReference type="PIRSR" id="PIRSR001123-2"/>
    </source>
</evidence>
<dbReference type="PANTHER" id="PTHR32481:SF7">
    <property type="entry name" value="AMINOPEPTIDASE YHFE-RELATED"/>
    <property type="match status" value="1"/>
</dbReference>
<reference evidence="9 10" key="1">
    <citation type="submission" date="2017-10" db="EMBL/GenBank/DDBJ databases">
        <title>Resolving the taxonomy of Roseburia spp., Eubacterium rectale and Agathobacter spp. through phylogenomic analysis.</title>
        <authorList>
            <person name="Sheridan P.O."/>
            <person name="Walker A.W."/>
            <person name="Duncan S.H."/>
            <person name="Scott K.P."/>
            <person name="Toole P.W.O."/>
            <person name="Luis P."/>
            <person name="Flint H.J."/>
        </authorList>
    </citation>
    <scope>NUCLEOTIDE SEQUENCE [LARGE SCALE GENOMIC DNA]</scope>
    <source>
        <strain evidence="9 10">JK623</strain>
    </source>
</reference>
<dbReference type="RefSeq" id="WP_099386500.1">
    <property type="nucleotide sequence ID" value="NZ_JANSWH010000039.1"/>
</dbReference>
<feature type="binding site" evidence="8">
    <location>
        <position position="186"/>
    </location>
    <ligand>
        <name>Zn(2+)</name>
        <dbReference type="ChEBI" id="CHEBI:29105"/>
        <label>2</label>
    </ligand>
</feature>
<dbReference type="Proteomes" id="UP000224563">
    <property type="component" value="Unassembled WGS sequence"/>
</dbReference>
<dbReference type="GO" id="GO:0006508">
    <property type="term" value="P:proteolysis"/>
    <property type="evidence" value="ECO:0007669"/>
    <property type="project" value="UniProtKB-KW"/>
</dbReference>
<accession>A0A2G3E1U1</accession>
<proteinExistence type="inferred from homology"/>
<dbReference type="SUPFAM" id="SSF101821">
    <property type="entry name" value="Aminopeptidase/glucanase lid domain"/>
    <property type="match status" value="1"/>
</dbReference>
<sequence>MKPYLDYILEQTQAVLAIDSPTGYTANAARYVAGEYEKLGYKATITTKGSVLVEIGGKQEDDAIVLAAHCDTLGGMVKEIKSNGNLRLSPLGGMNPNNAEAENVRIVTKFDGIYEGTFQMDNASIHVNKEYNETTRGWDCMEVVLDEKVASKEDTEKLGISVGDVVCFEPRTRITESGYIKSRFLDDKLSVGILLGYAKYLKEEKITLEHKMYHYITVYEEVGHGGASSIPEGVKEMISVDMGCVGEGLNCTEHQVSICAKDSNGPYNYDVVTGLMKAAKEQKLDFAVDVYPFYGSDVDVTLSAGYEIRHGLIGSGVYASHGYERSHKDGVENTLKLLVAYCK</sequence>
<comment type="caution">
    <text evidence="9">The sequence shown here is derived from an EMBL/GenBank/DDBJ whole genome shotgun (WGS) entry which is preliminary data.</text>
</comment>
<dbReference type="PANTHER" id="PTHR32481">
    <property type="entry name" value="AMINOPEPTIDASE"/>
    <property type="match status" value="1"/>
</dbReference>
<dbReference type="GO" id="GO:0004177">
    <property type="term" value="F:aminopeptidase activity"/>
    <property type="evidence" value="ECO:0007669"/>
    <property type="project" value="UniProtKB-UniRule"/>
</dbReference>
<keyword evidence="3" id="KW-0645">Protease</keyword>
<protein>
    <submittedName>
        <fullName evidence="9">Peptidase M42</fullName>
    </submittedName>
</protein>
<dbReference type="Gene3D" id="2.40.30.40">
    <property type="entry name" value="Peptidase M42, domain 2"/>
    <property type="match status" value="1"/>
</dbReference>
<comment type="similarity">
    <text evidence="1 6">Belongs to the peptidase M42 family.</text>
</comment>
<feature type="binding site" evidence="8">
    <location>
        <position position="186"/>
    </location>
    <ligand>
        <name>Zn(2+)</name>
        <dbReference type="ChEBI" id="CHEBI:29105"/>
        <label>1</label>
    </ligand>
</feature>